<dbReference type="EC" id="2.3.1.-" evidence="4"/>
<dbReference type="EMBL" id="JBBMFM010000178">
    <property type="protein sequence ID" value="MEQ2428418.1"/>
    <property type="molecule type" value="Genomic_DNA"/>
</dbReference>
<evidence type="ECO:0000313" key="4">
    <source>
        <dbReference type="EMBL" id="MEQ2428418.1"/>
    </source>
</evidence>
<dbReference type="Gene3D" id="3.40.630.30">
    <property type="match status" value="1"/>
</dbReference>
<comment type="caution">
    <text evidence="4">The sequence shown here is derived from an EMBL/GenBank/DDBJ whole genome shotgun (WGS) entry which is preliminary data.</text>
</comment>
<feature type="domain" description="N-acetyltransferase" evidence="3">
    <location>
        <begin position="1"/>
        <end position="116"/>
    </location>
</feature>
<proteinExistence type="predicted"/>
<keyword evidence="1 4" id="KW-0808">Transferase</keyword>
<keyword evidence="5" id="KW-1185">Reference proteome</keyword>
<dbReference type="CDD" id="cd04301">
    <property type="entry name" value="NAT_SF"/>
    <property type="match status" value="1"/>
</dbReference>
<name>A0ABV1DF44_9FIRM</name>
<evidence type="ECO:0000259" key="3">
    <source>
        <dbReference type="PROSITE" id="PS51186"/>
    </source>
</evidence>
<accession>A0ABV1DF44</accession>
<evidence type="ECO:0000256" key="1">
    <source>
        <dbReference type="ARBA" id="ARBA00022679"/>
    </source>
</evidence>
<dbReference type="Pfam" id="PF13508">
    <property type="entry name" value="Acetyltransf_7"/>
    <property type="match status" value="1"/>
</dbReference>
<protein>
    <submittedName>
        <fullName evidence="4">GNAT family N-acetyltransferase</fullName>
        <ecNumber evidence="4">2.3.1.-</ecNumber>
    </submittedName>
</protein>
<dbReference type="PANTHER" id="PTHR43800">
    <property type="entry name" value="PEPTIDYL-LYSINE N-ACETYLTRANSFERASE YJAB"/>
    <property type="match status" value="1"/>
</dbReference>
<organism evidence="4 5">
    <name type="scientific">Enterocloster hominis</name>
    <name type="common">ex Hitch et al. 2024</name>
    <dbReference type="NCBI Taxonomy" id="1917870"/>
    <lineage>
        <taxon>Bacteria</taxon>
        <taxon>Bacillati</taxon>
        <taxon>Bacillota</taxon>
        <taxon>Clostridia</taxon>
        <taxon>Lachnospirales</taxon>
        <taxon>Lachnospiraceae</taxon>
        <taxon>Enterocloster</taxon>
    </lineage>
</organism>
<evidence type="ECO:0000313" key="5">
    <source>
        <dbReference type="Proteomes" id="UP001454086"/>
    </source>
</evidence>
<keyword evidence="2 4" id="KW-0012">Acyltransferase</keyword>
<evidence type="ECO:0000256" key="2">
    <source>
        <dbReference type="ARBA" id="ARBA00023315"/>
    </source>
</evidence>
<dbReference type="SUPFAM" id="SSF55729">
    <property type="entry name" value="Acyl-CoA N-acyltransferases (Nat)"/>
    <property type="match status" value="1"/>
</dbReference>
<dbReference type="InterPro" id="IPR016181">
    <property type="entry name" value="Acyl_CoA_acyltransferase"/>
</dbReference>
<dbReference type="GO" id="GO:0016746">
    <property type="term" value="F:acyltransferase activity"/>
    <property type="evidence" value="ECO:0007669"/>
    <property type="project" value="UniProtKB-KW"/>
</dbReference>
<sequence length="116" mass="12949">LTPADIDMIAAYVPDALRSIPVLLVAEDQGVITGFAGIDKEQLEMLFISPDFRNQGIGKAMVQSMFRDFSVTEVCVNEQNPGARGFYEHMGFQVYKRDGLDGQGNPFPILHMRRRA</sequence>
<dbReference type="PROSITE" id="PS51186">
    <property type="entry name" value="GNAT"/>
    <property type="match status" value="1"/>
</dbReference>
<dbReference type="RefSeq" id="WP_349118709.1">
    <property type="nucleotide sequence ID" value="NZ_JBBMFM010000178.1"/>
</dbReference>
<gene>
    <name evidence="4" type="ORF">WMQ36_26015</name>
</gene>
<reference evidence="4 5" key="1">
    <citation type="submission" date="2024-03" db="EMBL/GenBank/DDBJ databases">
        <title>Human intestinal bacterial collection.</title>
        <authorList>
            <person name="Pauvert C."/>
            <person name="Hitch T.C.A."/>
            <person name="Clavel T."/>
        </authorList>
    </citation>
    <scope>NUCLEOTIDE SEQUENCE [LARGE SCALE GENOMIC DNA]</scope>
    <source>
        <strain evidence="4 5">CLA-SR-H021</strain>
    </source>
</reference>
<dbReference type="InterPro" id="IPR000182">
    <property type="entry name" value="GNAT_dom"/>
</dbReference>
<feature type="non-terminal residue" evidence="4">
    <location>
        <position position="1"/>
    </location>
</feature>
<dbReference type="PANTHER" id="PTHR43800:SF1">
    <property type="entry name" value="PEPTIDYL-LYSINE N-ACETYLTRANSFERASE YJAB"/>
    <property type="match status" value="1"/>
</dbReference>
<dbReference type="Proteomes" id="UP001454086">
    <property type="component" value="Unassembled WGS sequence"/>
</dbReference>